<dbReference type="Proteomes" id="UP000242638">
    <property type="component" value="Unassembled WGS sequence"/>
</dbReference>
<reference evidence="2" key="2">
    <citation type="submission" date="2025-08" db="UniProtKB">
        <authorList>
            <consortium name="Ensembl"/>
        </authorList>
    </citation>
    <scope>IDENTIFICATION</scope>
    <source>
        <strain evidence="2">Guanapo</strain>
    </source>
</reference>
<dbReference type="GeneTree" id="ENSGT00970000193390"/>
<evidence type="ECO:0000259" key="1">
    <source>
        <dbReference type="PROSITE" id="PS50188"/>
    </source>
</evidence>
<dbReference type="SMART" id="SM00449">
    <property type="entry name" value="SPRY"/>
    <property type="match status" value="1"/>
</dbReference>
<protein>
    <recommendedName>
        <fullName evidence="1">B30.2/SPRY domain-containing protein</fullName>
    </recommendedName>
</protein>
<name>A0A3P9N8P9_POERE</name>
<dbReference type="AlphaFoldDB" id="A0A3P9N8P9"/>
<dbReference type="InterPro" id="IPR003877">
    <property type="entry name" value="SPRY_dom"/>
</dbReference>
<reference evidence="2" key="3">
    <citation type="submission" date="2025-09" db="UniProtKB">
        <authorList>
            <consortium name="Ensembl"/>
        </authorList>
    </citation>
    <scope>IDENTIFICATION</scope>
    <source>
        <strain evidence="2">Guanapo</strain>
    </source>
</reference>
<dbReference type="SMART" id="SM00589">
    <property type="entry name" value="PRY"/>
    <property type="match status" value="1"/>
</dbReference>
<dbReference type="PRINTS" id="PR01407">
    <property type="entry name" value="BUTYPHLNCDUF"/>
</dbReference>
<dbReference type="CDD" id="cd12893">
    <property type="entry name" value="SPRY_PRY_TRIM35"/>
    <property type="match status" value="1"/>
</dbReference>
<dbReference type="PROSITE" id="PS50188">
    <property type="entry name" value="B302_SPRY"/>
    <property type="match status" value="1"/>
</dbReference>
<dbReference type="OMA" id="KICETNI"/>
<dbReference type="Bgee" id="ENSPREG00000004096">
    <property type="expression patterns" value="Expressed in caudal fin and 1 other cell type or tissue"/>
</dbReference>
<organism evidence="2 3">
    <name type="scientific">Poecilia reticulata</name>
    <name type="common">Guppy</name>
    <name type="synonym">Acanthophacelus reticulatus</name>
    <dbReference type="NCBI Taxonomy" id="8081"/>
    <lineage>
        <taxon>Eukaryota</taxon>
        <taxon>Metazoa</taxon>
        <taxon>Chordata</taxon>
        <taxon>Craniata</taxon>
        <taxon>Vertebrata</taxon>
        <taxon>Euteleostomi</taxon>
        <taxon>Actinopterygii</taxon>
        <taxon>Neopterygii</taxon>
        <taxon>Teleostei</taxon>
        <taxon>Neoteleostei</taxon>
        <taxon>Acanthomorphata</taxon>
        <taxon>Ovalentaria</taxon>
        <taxon>Atherinomorphae</taxon>
        <taxon>Cyprinodontiformes</taxon>
        <taxon>Poeciliidae</taxon>
        <taxon>Poeciliinae</taxon>
        <taxon>Poecilia</taxon>
    </lineage>
</organism>
<dbReference type="InterPro" id="IPR003879">
    <property type="entry name" value="Butyrophylin_SPRY"/>
</dbReference>
<sequence>SWVHCVCLFADLHHNILICYKMKDKVKFSPIILDPNTANGWIRLSDDLTSVRHGDTWQQLPDNPERNTNHYNVFGSEGFSSGKHSWDVEVGDHPDWSVGLVKESVDRKGELRVSPENGIWCLWHHDREYNDVDGKTLTLKKSLQRIRVQLDYDMGDVSFYDPQDTTLICTHRDTFTEKLVPYFTVSPAGDAKTSDLKICQNDISS</sequence>
<dbReference type="Ensembl" id="ENSPRET00000005991.1">
    <property type="protein sequence ID" value="ENSPREP00000005910.1"/>
    <property type="gene ID" value="ENSPREG00000004096.1"/>
</dbReference>
<dbReference type="InterPro" id="IPR013320">
    <property type="entry name" value="ConA-like_dom_sf"/>
</dbReference>
<keyword evidence="3" id="KW-1185">Reference proteome</keyword>
<reference evidence="3" key="1">
    <citation type="submission" date="2013-11" db="EMBL/GenBank/DDBJ databases">
        <title>The genomic landscape of the Guanapo guppy.</title>
        <authorList>
            <person name="Kuenstner A."/>
            <person name="Dreyer C."/>
        </authorList>
    </citation>
    <scope>NUCLEOTIDE SEQUENCE</scope>
    <source>
        <strain evidence="3">Guanapo</strain>
    </source>
</reference>
<feature type="domain" description="B30.2/SPRY" evidence="1">
    <location>
        <begin position="11"/>
        <end position="201"/>
    </location>
</feature>
<dbReference type="InterPro" id="IPR006574">
    <property type="entry name" value="PRY"/>
</dbReference>
<accession>A0A3P9N8P9</accession>
<dbReference type="InterPro" id="IPR050143">
    <property type="entry name" value="TRIM/RBCC"/>
</dbReference>
<dbReference type="FunFam" id="2.60.120.920:FF:000004">
    <property type="entry name" value="Butyrophilin subfamily 1 member A1"/>
    <property type="match status" value="1"/>
</dbReference>
<dbReference type="Pfam" id="PF13765">
    <property type="entry name" value="PRY"/>
    <property type="match status" value="1"/>
</dbReference>
<dbReference type="Pfam" id="PF00622">
    <property type="entry name" value="SPRY"/>
    <property type="match status" value="1"/>
</dbReference>
<dbReference type="SUPFAM" id="SSF49899">
    <property type="entry name" value="Concanavalin A-like lectins/glucanases"/>
    <property type="match status" value="1"/>
</dbReference>
<evidence type="ECO:0000313" key="3">
    <source>
        <dbReference type="Proteomes" id="UP000242638"/>
    </source>
</evidence>
<proteinExistence type="predicted"/>
<evidence type="ECO:0000313" key="2">
    <source>
        <dbReference type="Ensembl" id="ENSPREP00000005910.1"/>
    </source>
</evidence>
<dbReference type="InterPro" id="IPR001870">
    <property type="entry name" value="B30.2/SPRY"/>
</dbReference>
<dbReference type="PANTHER" id="PTHR24103">
    <property type="entry name" value="E3 UBIQUITIN-PROTEIN LIGASE TRIM"/>
    <property type="match status" value="1"/>
</dbReference>
<dbReference type="Gene3D" id="2.60.120.920">
    <property type="match status" value="1"/>
</dbReference>
<dbReference type="InterPro" id="IPR043136">
    <property type="entry name" value="B30.2/SPRY_sf"/>
</dbReference>